<name>A0A2T4IVR1_9HYPH</name>
<evidence type="ECO:0000313" key="1">
    <source>
        <dbReference type="EMBL" id="PTE09727.1"/>
    </source>
</evidence>
<dbReference type="AlphaFoldDB" id="A0A2T4IVR1"/>
<organism evidence="1 2">
    <name type="scientific">Mesorhizobium helmanticense</name>
    <dbReference type="NCBI Taxonomy" id="1776423"/>
    <lineage>
        <taxon>Bacteria</taxon>
        <taxon>Pseudomonadati</taxon>
        <taxon>Pseudomonadota</taxon>
        <taxon>Alphaproteobacteria</taxon>
        <taxon>Hyphomicrobiales</taxon>
        <taxon>Phyllobacteriaceae</taxon>
        <taxon>Mesorhizobium</taxon>
    </lineage>
</organism>
<accession>A0A2T4IVR1</accession>
<dbReference type="EMBL" id="PZJX01000027">
    <property type="protein sequence ID" value="PTE09727.1"/>
    <property type="molecule type" value="Genomic_DNA"/>
</dbReference>
<comment type="caution">
    <text evidence="1">The sequence shown here is derived from an EMBL/GenBank/DDBJ whole genome shotgun (WGS) entry which is preliminary data.</text>
</comment>
<keyword evidence="2" id="KW-1185">Reference proteome</keyword>
<reference evidence="1 2" key="1">
    <citation type="submission" date="2018-03" db="EMBL/GenBank/DDBJ databases">
        <title>Genome sequence of the symbiotic type strain Mesorhizobium helmanticense CSLC115NT isolated from Lotus corniculatus nodules.</title>
        <authorList>
            <person name="Sannazzaro A.I."/>
            <person name="Torres Tejerizo G.A."/>
            <person name="Dip D."/>
            <person name="Caballero M."/>
            <person name="Pistorio M."/>
            <person name="Estrella M.J."/>
        </authorList>
    </citation>
    <scope>NUCLEOTIDE SEQUENCE [LARGE SCALE GENOMIC DNA]</scope>
    <source>
        <strain evidence="1 2">CSLC115N</strain>
    </source>
</reference>
<protein>
    <submittedName>
        <fullName evidence="1">Uncharacterized protein</fullName>
    </submittedName>
</protein>
<gene>
    <name evidence="1" type="ORF">C9427_13600</name>
</gene>
<proteinExistence type="predicted"/>
<sequence length="165" mass="17993">MIKGVTLVVYAKTSARIRFEVRHNLSTHSSHIGGTHTSEDLNQIISWLEQTTTHAAEQLNKQRQYLIPAQSRPFRLSDAADFFEAFAAWEGDAGTKERVMSLIISLGSYAGISGPDAGLIEHLVRRGVLTSGAWGARSVHSRFSGVINQLRHSPAMGGSTQPGRP</sequence>
<dbReference type="Proteomes" id="UP000240259">
    <property type="component" value="Unassembled WGS sequence"/>
</dbReference>
<evidence type="ECO:0000313" key="2">
    <source>
        <dbReference type="Proteomes" id="UP000240259"/>
    </source>
</evidence>